<dbReference type="HOGENOM" id="CLU_091688_2_0_10"/>
<reference evidence="7 8" key="1">
    <citation type="journal article" date="2012" name="J. Bacteriol.">
        <title>Genome Sequence of Fibrella aestuarina BUZ 2T, a Filamentous Marine Bacterium.</title>
        <authorList>
            <person name="Filippini M."/>
            <person name="Qi W."/>
            <person name="Blom J."/>
            <person name="Goesmann A."/>
            <person name="Smits T.H."/>
            <person name="Bagheri H.C."/>
        </authorList>
    </citation>
    <scope>NUCLEOTIDE SEQUENCE [LARGE SCALE GENOMIC DNA]</scope>
    <source>
        <strain evidence="8">BUZ 2T</strain>
    </source>
</reference>
<dbReference type="SUPFAM" id="SSF46689">
    <property type="entry name" value="Homeodomain-like"/>
    <property type="match status" value="1"/>
</dbReference>
<dbReference type="PANTHER" id="PTHR30055:SF234">
    <property type="entry name" value="HTH-TYPE TRANSCRIPTIONAL REGULATOR BETI"/>
    <property type="match status" value="1"/>
</dbReference>
<proteinExistence type="predicted"/>
<dbReference type="PROSITE" id="PS50977">
    <property type="entry name" value="HTH_TETR_2"/>
    <property type="match status" value="1"/>
</dbReference>
<organism evidence="7 8">
    <name type="scientific">Fibrella aestuarina BUZ 2</name>
    <dbReference type="NCBI Taxonomy" id="1166018"/>
    <lineage>
        <taxon>Bacteria</taxon>
        <taxon>Pseudomonadati</taxon>
        <taxon>Bacteroidota</taxon>
        <taxon>Cytophagia</taxon>
        <taxon>Cytophagales</taxon>
        <taxon>Spirosomataceae</taxon>
        <taxon>Fibrella</taxon>
    </lineage>
</organism>
<dbReference type="GO" id="GO:0003700">
    <property type="term" value="F:DNA-binding transcription factor activity"/>
    <property type="evidence" value="ECO:0007669"/>
    <property type="project" value="TreeGrafter"/>
</dbReference>
<evidence type="ECO:0000256" key="3">
    <source>
        <dbReference type="ARBA" id="ARBA00023163"/>
    </source>
</evidence>
<dbReference type="InterPro" id="IPR009057">
    <property type="entry name" value="Homeodomain-like_sf"/>
</dbReference>
<feature type="DNA-binding region" description="H-T-H motif" evidence="4">
    <location>
        <begin position="29"/>
        <end position="48"/>
    </location>
</feature>
<keyword evidence="1" id="KW-0805">Transcription regulation</keyword>
<name>I0K9E8_9BACT</name>
<gene>
    <name evidence="7" type="ORF">FAES_2742</name>
</gene>
<dbReference type="InterPro" id="IPR001647">
    <property type="entry name" value="HTH_TetR"/>
</dbReference>
<dbReference type="OrthoDB" id="836882at2"/>
<keyword evidence="5" id="KW-0472">Membrane</keyword>
<feature type="domain" description="HTH tetR-type" evidence="6">
    <location>
        <begin position="6"/>
        <end position="66"/>
    </location>
</feature>
<keyword evidence="3" id="KW-0804">Transcription</keyword>
<keyword evidence="5" id="KW-1133">Transmembrane helix</keyword>
<evidence type="ECO:0000256" key="4">
    <source>
        <dbReference type="PROSITE-ProRule" id="PRU00335"/>
    </source>
</evidence>
<sequence length="222" mass="24771">MTRDRQQTEQRLIDAVHELITTEGFDQVRINRLAQQAKVNKILIYRYFGGLSGLIEAYYAKYMPVSTDPLIDRSQLDGLSPEAFLKLCCDYLLNEFRELKTNSPAQQILKNDLLAYQPGAINPLMAGKEEQIQSLVDTMSRLVHPAHGRPLLAILVSAMTMLTFLAQDKRTLLGISLGDEKGWDQIERAVQYLYDGLAKLTETTDVPTTAAQPVSAGGQQTA</sequence>
<keyword evidence="8" id="KW-1185">Reference proteome</keyword>
<evidence type="ECO:0000313" key="8">
    <source>
        <dbReference type="Proteomes" id="UP000011058"/>
    </source>
</evidence>
<keyword evidence="2 4" id="KW-0238">DNA-binding</keyword>
<dbReference type="STRING" id="1166018.FAES_2742"/>
<dbReference type="PANTHER" id="PTHR30055">
    <property type="entry name" value="HTH-TYPE TRANSCRIPTIONAL REGULATOR RUTR"/>
    <property type="match status" value="1"/>
</dbReference>
<dbReference type="KEGG" id="fae:FAES_2742"/>
<evidence type="ECO:0000313" key="7">
    <source>
        <dbReference type="EMBL" id="CCH00751.1"/>
    </source>
</evidence>
<dbReference type="InterPro" id="IPR050109">
    <property type="entry name" value="HTH-type_TetR-like_transc_reg"/>
</dbReference>
<evidence type="ECO:0000256" key="1">
    <source>
        <dbReference type="ARBA" id="ARBA00023015"/>
    </source>
</evidence>
<dbReference type="eggNOG" id="COG1309">
    <property type="taxonomic scope" value="Bacteria"/>
</dbReference>
<dbReference type="RefSeq" id="WP_015331850.1">
    <property type="nucleotide sequence ID" value="NC_020054.1"/>
</dbReference>
<dbReference type="Pfam" id="PF00440">
    <property type="entry name" value="TetR_N"/>
    <property type="match status" value="1"/>
</dbReference>
<evidence type="ECO:0000259" key="6">
    <source>
        <dbReference type="PROSITE" id="PS50977"/>
    </source>
</evidence>
<evidence type="ECO:0000256" key="2">
    <source>
        <dbReference type="ARBA" id="ARBA00023125"/>
    </source>
</evidence>
<dbReference type="AlphaFoldDB" id="I0K9E8"/>
<dbReference type="Proteomes" id="UP000011058">
    <property type="component" value="Chromosome"/>
</dbReference>
<dbReference type="Gene3D" id="1.10.357.10">
    <property type="entry name" value="Tetracycline Repressor, domain 2"/>
    <property type="match status" value="1"/>
</dbReference>
<dbReference type="GO" id="GO:0000976">
    <property type="term" value="F:transcription cis-regulatory region binding"/>
    <property type="evidence" value="ECO:0007669"/>
    <property type="project" value="TreeGrafter"/>
</dbReference>
<dbReference type="EMBL" id="HE796683">
    <property type="protein sequence ID" value="CCH00751.1"/>
    <property type="molecule type" value="Genomic_DNA"/>
</dbReference>
<feature type="transmembrane region" description="Helical" evidence="5">
    <location>
        <begin position="42"/>
        <end position="60"/>
    </location>
</feature>
<protein>
    <submittedName>
        <fullName evidence="7">Transcriptional regulator, TetR family</fullName>
    </submittedName>
</protein>
<accession>I0K9E8</accession>
<evidence type="ECO:0000256" key="5">
    <source>
        <dbReference type="SAM" id="Phobius"/>
    </source>
</evidence>
<keyword evidence="5" id="KW-0812">Transmembrane</keyword>